<organism evidence="2 3">
    <name type="scientific">Synaphobranchus kaupii</name>
    <name type="common">Kaup's arrowtooth eel</name>
    <dbReference type="NCBI Taxonomy" id="118154"/>
    <lineage>
        <taxon>Eukaryota</taxon>
        <taxon>Metazoa</taxon>
        <taxon>Chordata</taxon>
        <taxon>Craniata</taxon>
        <taxon>Vertebrata</taxon>
        <taxon>Euteleostomi</taxon>
        <taxon>Actinopterygii</taxon>
        <taxon>Neopterygii</taxon>
        <taxon>Teleostei</taxon>
        <taxon>Anguilliformes</taxon>
        <taxon>Synaphobranchidae</taxon>
        <taxon>Synaphobranchus</taxon>
    </lineage>
</organism>
<reference evidence="2" key="1">
    <citation type="journal article" date="2023" name="Science">
        <title>Genome structures resolve the early diversification of teleost fishes.</title>
        <authorList>
            <person name="Parey E."/>
            <person name="Louis A."/>
            <person name="Montfort J."/>
            <person name="Bouchez O."/>
            <person name="Roques C."/>
            <person name="Iampietro C."/>
            <person name="Lluch J."/>
            <person name="Castinel A."/>
            <person name="Donnadieu C."/>
            <person name="Desvignes T."/>
            <person name="Floi Bucao C."/>
            <person name="Jouanno E."/>
            <person name="Wen M."/>
            <person name="Mejri S."/>
            <person name="Dirks R."/>
            <person name="Jansen H."/>
            <person name="Henkel C."/>
            <person name="Chen W.J."/>
            <person name="Zahm M."/>
            <person name="Cabau C."/>
            <person name="Klopp C."/>
            <person name="Thompson A.W."/>
            <person name="Robinson-Rechavi M."/>
            <person name="Braasch I."/>
            <person name="Lecointre G."/>
            <person name="Bobe J."/>
            <person name="Postlethwait J.H."/>
            <person name="Berthelot C."/>
            <person name="Roest Crollius H."/>
            <person name="Guiguen Y."/>
        </authorList>
    </citation>
    <scope>NUCLEOTIDE SEQUENCE</scope>
    <source>
        <strain evidence="2">WJC10195</strain>
    </source>
</reference>
<comment type="caution">
    <text evidence="2">The sequence shown here is derived from an EMBL/GenBank/DDBJ whole genome shotgun (WGS) entry which is preliminary data.</text>
</comment>
<dbReference type="Proteomes" id="UP001152622">
    <property type="component" value="Chromosome 18"/>
</dbReference>
<gene>
    <name evidence="2" type="ORF">SKAU_G00368350</name>
</gene>
<dbReference type="EMBL" id="JAINUF010000018">
    <property type="protein sequence ID" value="KAJ8337869.1"/>
    <property type="molecule type" value="Genomic_DNA"/>
</dbReference>
<dbReference type="AlphaFoldDB" id="A0A9Q1EFJ1"/>
<evidence type="ECO:0000256" key="1">
    <source>
        <dbReference type="SAM" id="MobiDB-lite"/>
    </source>
</evidence>
<evidence type="ECO:0000313" key="2">
    <source>
        <dbReference type="EMBL" id="KAJ8337869.1"/>
    </source>
</evidence>
<feature type="region of interest" description="Disordered" evidence="1">
    <location>
        <begin position="83"/>
        <end position="109"/>
    </location>
</feature>
<proteinExistence type="predicted"/>
<accession>A0A9Q1EFJ1</accession>
<sequence length="120" mass="13231">MDEVMKTVPFQENVDSGFEQERFGAFKVERSMKLRQCAAVDRVGAASFRLRRHPHSSRPVHRQEVGDVSGCVGYICHRWPSPAESATPAVSKPLFSGDRATGAPGAENSPAQLFTMILEQ</sequence>
<protein>
    <submittedName>
        <fullName evidence="2">Uncharacterized protein</fullName>
    </submittedName>
</protein>
<name>A0A9Q1EFJ1_SYNKA</name>
<evidence type="ECO:0000313" key="3">
    <source>
        <dbReference type="Proteomes" id="UP001152622"/>
    </source>
</evidence>
<keyword evidence="3" id="KW-1185">Reference proteome</keyword>